<dbReference type="Ensembl" id="ENSACLT00000031397.2">
    <property type="protein sequence ID" value="ENSACLP00000030681.2"/>
    <property type="gene ID" value="ENSACLG00000020781.2"/>
</dbReference>
<feature type="chain" id="PRO_5044262444" evidence="4">
    <location>
        <begin position="22"/>
        <end position="229"/>
    </location>
</feature>
<evidence type="ECO:0000256" key="4">
    <source>
        <dbReference type="SAM" id="SignalP"/>
    </source>
</evidence>
<evidence type="ECO:0000313" key="5">
    <source>
        <dbReference type="Ensembl" id="ENSACLP00000030681.2"/>
    </source>
</evidence>
<dbReference type="SUPFAM" id="SSF53756">
    <property type="entry name" value="UDP-Glycosyltransferase/glycogen phosphorylase"/>
    <property type="match status" value="1"/>
</dbReference>
<dbReference type="AlphaFoldDB" id="A0A3P8QNF5"/>
<dbReference type="PANTHER" id="PTHR48043">
    <property type="entry name" value="EG:EG0003.4 PROTEIN-RELATED"/>
    <property type="match status" value="1"/>
</dbReference>
<dbReference type="GO" id="GO:0015020">
    <property type="term" value="F:glucuronosyltransferase activity"/>
    <property type="evidence" value="ECO:0007669"/>
    <property type="project" value="TreeGrafter"/>
</dbReference>
<dbReference type="OMA" id="KTNEPAR"/>
<reference evidence="5" key="2">
    <citation type="submission" date="2025-08" db="UniProtKB">
        <authorList>
            <consortium name="Ensembl"/>
        </authorList>
    </citation>
    <scope>IDENTIFICATION</scope>
</reference>
<dbReference type="Bgee" id="ENSACLG00000020781">
    <property type="expression patterns" value="Expressed in liver and 2 other cell types or tissues"/>
</dbReference>
<dbReference type="InterPro" id="IPR050271">
    <property type="entry name" value="UDP-glycosyltransferase"/>
</dbReference>
<keyword evidence="3" id="KW-0808">Transferase</keyword>
<dbReference type="Pfam" id="PF00201">
    <property type="entry name" value="UDPGT"/>
    <property type="match status" value="1"/>
</dbReference>
<protein>
    <submittedName>
        <fullName evidence="5">Uncharacterized protein</fullName>
    </submittedName>
</protein>
<evidence type="ECO:0000256" key="1">
    <source>
        <dbReference type="ARBA" id="ARBA00009995"/>
    </source>
</evidence>
<proteinExistence type="inferred from homology"/>
<evidence type="ECO:0000256" key="3">
    <source>
        <dbReference type="ARBA" id="ARBA00022679"/>
    </source>
</evidence>
<keyword evidence="6" id="KW-1185">Reference proteome</keyword>
<reference evidence="5" key="1">
    <citation type="submission" date="2018-05" db="EMBL/GenBank/DDBJ databases">
        <authorList>
            <person name="Datahose"/>
        </authorList>
    </citation>
    <scope>NUCLEOTIDE SEQUENCE</scope>
</reference>
<dbReference type="Proteomes" id="UP000265100">
    <property type="component" value="Chromosome 12"/>
</dbReference>
<comment type="similarity">
    <text evidence="1">Belongs to the UDP-glycosyltransferase family.</text>
</comment>
<evidence type="ECO:0000313" key="6">
    <source>
        <dbReference type="Proteomes" id="UP000265100"/>
    </source>
</evidence>
<keyword evidence="2" id="KW-0328">Glycosyltransferase</keyword>
<evidence type="ECO:0000256" key="2">
    <source>
        <dbReference type="ARBA" id="ARBA00022676"/>
    </source>
</evidence>
<dbReference type="InterPro" id="IPR002213">
    <property type="entry name" value="UDP_glucos_trans"/>
</dbReference>
<dbReference type="STRING" id="8154.ENSACLP00000030681"/>
<reference evidence="5" key="3">
    <citation type="submission" date="2025-09" db="UniProtKB">
        <authorList>
            <consortium name="Ensembl"/>
        </authorList>
    </citation>
    <scope>IDENTIFICATION</scope>
</reference>
<feature type="signal peptide" evidence="4">
    <location>
        <begin position="1"/>
        <end position="21"/>
    </location>
</feature>
<sequence>MNLRFSACILLVLCATWSANGGNILVWYTDGSHWINMKPVLETLVDRGHQVTVLVPSSSMYMKTNEPARFHYEPFNASFSLETIEDFLEELLQFVLYELDYMSYWEIFTRSVKYVNTQIQISFQYLDGVVKSEVIMKKLKEGNYDLLLADPVKAGSDLVRHCGQMPAPPSFVPGAMSKLTDNMDFSERVWNFLFYALQDIHGVVLHVSDNQFQSALPLTTRTTKTKKFF</sequence>
<organism evidence="5 6">
    <name type="scientific">Astatotilapia calliptera</name>
    <name type="common">Eastern happy</name>
    <name type="synonym">Chromis callipterus</name>
    <dbReference type="NCBI Taxonomy" id="8154"/>
    <lineage>
        <taxon>Eukaryota</taxon>
        <taxon>Metazoa</taxon>
        <taxon>Chordata</taxon>
        <taxon>Craniata</taxon>
        <taxon>Vertebrata</taxon>
        <taxon>Euteleostomi</taxon>
        <taxon>Actinopterygii</taxon>
        <taxon>Neopterygii</taxon>
        <taxon>Teleostei</taxon>
        <taxon>Neoteleostei</taxon>
        <taxon>Acanthomorphata</taxon>
        <taxon>Ovalentaria</taxon>
        <taxon>Cichlomorphae</taxon>
        <taxon>Cichliformes</taxon>
        <taxon>Cichlidae</taxon>
        <taxon>African cichlids</taxon>
        <taxon>Pseudocrenilabrinae</taxon>
        <taxon>Haplochromini</taxon>
        <taxon>Astatotilapia</taxon>
    </lineage>
</organism>
<dbReference type="GeneTree" id="ENSGT00940000164390"/>
<dbReference type="PANTHER" id="PTHR48043:SF140">
    <property type="entry name" value="UDP-GLUCURONOSYLTRANSFERASE 2A1"/>
    <property type="match status" value="1"/>
</dbReference>
<keyword evidence="4" id="KW-0732">Signal</keyword>
<name>A0A3P8QNF5_ASTCA</name>
<accession>A0A3P8QNF5</accession>